<dbReference type="PANTHER" id="PTHR12526:SF600">
    <property type="entry name" value="GLYCOSYL TRANSFERASE GROUP 1"/>
    <property type="match status" value="1"/>
</dbReference>
<dbReference type="Pfam" id="PF13692">
    <property type="entry name" value="Glyco_trans_1_4"/>
    <property type="match status" value="1"/>
</dbReference>
<dbReference type="Gene3D" id="3.40.50.2000">
    <property type="entry name" value="Glycogen Phosphorylase B"/>
    <property type="match status" value="2"/>
</dbReference>
<comment type="caution">
    <text evidence="1">The sequence shown here is derived from an EMBL/GenBank/DDBJ whole genome shotgun (WGS) entry which is preliminary data.</text>
</comment>
<reference evidence="1 2" key="1">
    <citation type="submission" date="2024-04" db="EMBL/GenBank/DDBJ databases">
        <title>Novel species of the genus Ideonella isolated from streams.</title>
        <authorList>
            <person name="Lu H."/>
        </authorList>
    </citation>
    <scope>NUCLEOTIDE SEQUENCE [LARGE SCALE GENOMIC DNA]</scope>
    <source>
        <strain evidence="1 2">BYS139W</strain>
    </source>
</reference>
<dbReference type="SUPFAM" id="SSF53756">
    <property type="entry name" value="UDP-Glycosyltransferase/glycogen phosphorylase"/>
    <property type="match status" value="1"/>
</dbReference>
<dbReference type="PANTHER" id="PTHR12526">
    <property type="entry name" value="GLYCOSYLTRANSFERASE"/>
    <property type="match status" value="1"/>
</dbReference>
<name>A0ABU9B3E2_9BURK</name>
<gene>
    <name evidence="1" type="ORF">AACH11_00270</name>
</gene>
<dbReference type="Proteomes" id="UP001368500">
    <property type="component" value="Unassembled WGS sequence"/>
</dbReference>
<keyword evidence="2" id="KW-1185">Reference proteome</keyword>
<dbReference type="EMBL" id="JBBUTF010000001">
    <property type="protein sequence ID" value="MEK8024402.1"/>
    <property type="molecule type" value="Genomic_DNA"/>
</dbReference>
<dbReference type="RefSeq" id="WP_341372188.1">
    <property type="nucleotide sequence ID" value="NZ_JBBUTF010000001.1"/>
</dbReference>
<organism evidence="1 2">
    <name type="scientific">Pseudaquabacterium rugosum</name>
    <dbReference type="NCBI Taxonomy" id="2984194"/>
    <lineage>
        <taxon>Bacteria</taxon>
        <taxon>Pseudomonadati</taxon>
        <taxon>Pseudomonadota</taxon>
        <taxon>Betaproteobacteria</taxon>
        <taxon>Burkholderiales</taxon>
        <taxon>Sphaerotilaceae</taxon>
        <taxon>Pseudaquabacterium</taxon>
    </lineage>
</organism>
<dbReference type="NCBIfam" id="TIGR03087">
    <property type="entry name" value="stp1"/>
    <property type="match status" value="1"/>
</dbReference>
<dbReference type="CDD" id="cd03801">
    <property type="entry name" value="GT4_PimA-like"/>
    <property type="match status" value="1"/>
</dbReference>
<accession>A0ABU9B3E2</accession>
<protein>
    <submittedName>
        <fullName evidence="1">TIGR03087 family PEP-CTERM/XrtA system glycosyltransferase</fullName>
    </submittedName>
</protein>
<evidence type="ECO:0000313" key="1">
    <source>
        <dbReference type="EMBL" id="MEK8024402.1"/>
    </source>
</evidence>
<sequence>MARLLYLVHRMPYPPNKGDKVRSYHLLRQLLAHGHEVVLGSFVDDPEDWAHEAQLREWCAEVCLRPLSPRTGKLRSLTALASGQPLTLRYYHDAGLARWVDQQVAAGGIDAAIVFSSSMAPYALAHPQLPLLTDLVDVDSAKWAGYAERHPWPLSWLYRREGRTLLAYEAEVVRRSRHAFLVTEPEVALLERLAPATRGRVLAMGNGVDADFFTPDAARPRPEGWAADEPAVVFTGAMDYWPNVDAVQWFAAEMLPELRRRHPRLRLHVVGRAPTPAVQALAGEAVVVTGTVPDVRPWLQHAAVVVAPLRLARGVQNKVLEAMAMGRPVVAAAGCVGALDAVDGRDLLAAETPEDYVRQIDALLRDRAMAARIGLHGQNCVAARYSWAGRLAPLERFLRELGNPVASGAGAAVLSAAPGPLESIR</sequence>
<dbReference type="InterPro" id="IPR017521">
    <property type="entry name" value="Sugar_tfrase_PEP-CTERM_Stp1"/>
</dbReference>
<proteinExistence type="predicted"/>
<evidence type="ECO:0000313" key="2">
    <source>
        <dbReference type="Proteomes" id="UP001368500"/>
    </source>
</evidence>